<protein>
    <recommendedName>
        <fullName evidence="2">SnoaL-like domain-containing protein</fullName>
    </recommendedName>
</protein>
<name>A0A7S1RGB8_ALECA</name>
<gene>
    <name evidence="1" type="ORF">ACAT0790_LOCUS42540</name>
</gene>
<reference evidence="1" key="1">
    <citation type="submission" date="2021-01" db="EMBL/GenBank/DDBJ databases">
        <authorList>
            <person name="Corre E."/>
            <person name="Pelletier E."/>
            <person name="Niang G."/>
            <person name="Scheremetjew M."/>
            <person name="Finn R."/>
            <person name="Kale V."/>
            <person name="Holt S."/>
            <person name="Cochrane G."/>
            <person name="Meng A."/>
            <person name="Brown T."/>
            <person name="Cohen L."/>
        </authorList>
    </citation>
    <scope>NUCLEOTIDE SEQUENCE</scope>
    <source>
        <strain evidence="1">OF101</strain>
    </source>
</reference>
<sequence>MCPPPPEEPMGAPRPSRFGGRAMRVASAALAVLACIACAAVATHSDSNHSPKPKSKPRIWDPGFRVEFSTEPFAKSVIRKFDAYNMARGGLDDGPTFDANVNLYMEPDLVYESVGFGTWRTPAGWARGEEHNYGMAFPETVFMQMLFFGDARVATTTTYGSALWSGDLFGVKAPWQWVTLRITDFYLMSEPTNTSRGRISYNFMMIDWADALRQIGRPMLPKAPLEEGLVLPPAANDGVPAPLSAIVQVQGRNATEAREVALAALHEDWAGDGASAARSWQGDMTFYGPGGIGLAKGVAAYQQHVLAPFRAAFANRTVGVELAACEGNYCAAFGRLHGRGVASWLGQPTAGRDIALRFAMHWRVVGGRVQEGWAIFDVPGLFEQVGKDFYALAAAGGSRA</sequence>
<proteinExistence type="predicted"/>
<dbReference type="Gene3D" id="3.10.450.50">
    <property type="match status" value="2"/>
</dbReference>
<evidence type="ECO:0008006" key="2">
    <source>
        <dbReference type="Google" id="ProtNLM"/>
    </source>
</evidence>
<dbReference type="Pfam" id="PF07366">
    <property type="entry name" value="SnoaL"/>
    <property type="match status" value="1"/>
</dbReference>
<dbReference type="InterPro" id="IPR009959">
    <property type="entry name" value="Cyclase_SnoaL-like"/>
</dbReference>
<organism evidence="1">
    <name type="scientific">Alexandrium catenella</name>
    <name type="common">Red tide dinoflagellate</name>
    <name type="synonym">Gonyaulax catenella</name>
    <dbReference type="NCBI Taxonomy" id="2925"/>
    <lineage>
        <taxon>Eukaryota</taxon>
        <taxon>Sar</taxon>
        <taxon>Alveolata</taxon>
        <taxon>Dinophyceae</taxon>
        <taxon>Gonyaulacales</taxon>
        <taxon>Pyrocystaceae</taxon>
        <taxon>Alexandrium</taxon>
    </lineage>
</organism>
<dbReference type="GO" id="GO:0030638">
    <property type="term" value="P:polyketide metabolic process"/>
    <property type="evidence" value="ECO:0007669"/>
    <property type="project" value="InterPro"/>
</dbReference>
<accession>A0A7S1RGB8</accession>
<dbReference type="EMBL" id="HBGE01070990">
    <property type="protein sequence ID" value="CAD9165772.1"/>
    <property type="molecule type" value="Transcribed_RNA"/>
</dbReference>
<dbReference type="SUPFAM" id="SSF54427">
    <property type="entry name" value="NTF2-like"/>
    <property type="match status" value="2"/>
</dbReference>
<evidence type="ECO:0000313" key="1">
    <source>
        <dbReference type="EMBL" id="CAD9165772.1"/>
    </source>
</evidence>
<dbReference type="AlphaFoldDB" id="A0A7S1RGB8"/>
<dbReference type="InterPro" id="IPR032710">
    <property type="entry name" value="NTF2-like_dom_sf"/>
</dbReference>